<dbReference type="EMBL" id="JAAALK010000085">
    <property type="protein sequence ID" value="KAG8083402.1"/>
    <property type="molecule type" value="Genomic_DNA"/>
</dbReference>
<keyword evidence="2" id="KW-1185">Reference proteome</keyword>
<dbReference type="Proteomes" id="UP000729402">
    <property type="component" value="Unassembled WGS sequence"/>
</dbReference>
<sequence>MAVYRRVLLRFSHLYPQFQPASELSSQASTPPHLSPSSPLLSPSRLFAFCSADRRSLRVESPARLHPFWFGTRGYLQSLLESPVVFNGWCHINWTSSHFSWPVQ</sequence>
<reference evidence="1" key="1">
    <citation type="journal article" date="2021" name="bioRxiv">
        <title>Whole Genome Assembly and Annotation of Northern Wild Rice, Zizania palustris L., Supports a Whole Genome Duplication in the Zizania Genus.</title>
        <authorList>
            <person name="Haas M."/>
            <person name="Kono T."/>
            <person name="Macchietto M."/>
            <person name="Millas R."/>
            <person name="McGilp L."/>
            <person name="Shao M."/>
            <person name="Duquette J."/>
            <person name="Hirsch C.N."/>
            <person name="Kimball J."/>
        </authorList>
    </citation>
    <scope>NUCLEOTIDE SEQUENCE</scope>
    <source>
        <tissue evidence="1">Fresh leaf tissue</tissue>
    </source>
</reference>
<dbReference type="AlphaFoldDB" id="A0A8J5VSV7"/>
<name>A0A8J5VSV7_ZIZPA</name>
<protein>
    <submittedName>
        <fullName evidence="1">Uncharacterized protein</fullName>
    </submittedName>
</protein>
<gene>
    <name evidence="1" type="ORF">GUJ93_ZPchr0015g6937</name>
</gene>
<accession>A0A8J5VSV7</accession>
<proteinExistence type="predicted"/>
<organism evidence="1 2">
    <name type="scientific">Zizania palustris</name>
    <name type="common">Northern wild rice</name>
    <dbReference type="NCBI Taxonomy" id="103762"/>
    <lineage>
        <taxon>Eukaryota</taxon>
        <taxon>Viridiplantae</taxon>
        <taxon>Streptophyta</taxon>
        <taxon>Embryophyta</taxon>
        <taxon>Tracheophyta</taxon>
        <taxon>Spermatophyta</taxon>
        <taxon>Magnoliopsida</taxon>
        <taxon>Liliopsida</taxon>
        <taxon>Poales</taxon>
        <taxon>Poaceae</taxon>
        <taxon>BOP clade</taxon>
        <taxon>Oryzoideae</taxon>
        <taxon>Oryzeae</taxon>
        <taxon>Zizaniinae</taxon>
        <taxon>Zizania</taxon>
    </lineage>
</organism>
<comment type="caution">
    <text evidence="1">The sequence shown here is derived from an EMBL/GenBank/DDBJ whole genome shotgun (WGS) entry which is preliminary data.</text>
</comment>
<reference evidence="1" key="2">
    <citation type="submission" date="2021-02" db="EMBL/GenBank/DDBJ databases">
        <authorList>
            <person name="Kimball J.A."/>
            <person name="Haas M.W."/>
            <person name="Macchietto M."/>
            <person name="Kono T."/>
            <person name="Duquette J."/>
            <person name="Shao M."/>
        </authorList>
    </citation>
    <scope>NUCLEOTIDE SEQUENCE</scope>
    <source>
        <tissue evidence="1">Fresh leaf tissue</tissue>
    </source>
</reference>
<evidence type="ECO:0000313" key="1">
    <source>
        <dbReference type="EMBL" id="KAG8083402.1"/>
    </source>
</evidence>
<evidence type="ECO:0000313" key="2">
    <source>
        <dbReference type="Proteomes" id="UP000729402"/>
    </source>
</evidence>